<gene>
    <name evidence="1" type="ORF">XINFAN_02195</name>
</gene>
<sequence>MSDDNIQICDRKPLLCDMSRRIGRVVYNTRTAKLIWRVQKGVRNSFVHEFNAFEAALYRHPSGGGIFLAGIGGALTPLGRDHQDGRIWGQQIFLLNSATSERWAAQRAILPSEVLAELTELRRAASESRRLAARIRLHEGREPELEDFERAEPWGGA</sequence>
<evidence type="ECO:0000313" key="2">
    <source>
        <dbReference type="Proteomes" id="UP000277498"/>
    </source>
</evidence>
<dbReference type="AlphaFoldDB" id="A0A3P5XJ73"/>
<name>A0A3P5XJ73_9RHOB</name>
<reference evidence="1 2" key="1">
    <citation type="submission" date="2018-11" db="EMBL/GenBank/DDBJ databases">
        <authorList>
            <person name="Criscuolo A."/>
        </authorList>
    </citation>
    <scope>NUCLEOTIDE SEQUENCE [LARGE SCALE GENOMIC DNA]</scope>
    <source>
        <strain evidence="1">ACIP111625</strain>
    </source>
</reference>
<accession>A0A3P5XJ73</accession>
<evidence type="ECO:0000313" key="1">
    <source>
        <dbReference type="EMBL" id="VDC28630.1"/>
    </source>
</evidence>
<organism evidence="1 2">
    <name type="scientific">Pseudogemmobacter humi</name>
    <dbReference type="NCBI Taxonomy" id="2483812"/>
    <lineage>
        <taxon>Bacteria</taxon>
        <taxon>Pseudomonadati</taxon>
        <taxon>Pseudomonadota</taxon>
        <taxon>Alphaproteobacteria</taxon>
        <taxon>Rhodobacterales</taxon>
        <taxon>Paracoccaceae</taxon>
        <taxon>Pseudogemmobacter</taxon>
    </lineage>
</organism>
<dbReference type="RefSeq" id="WP_124086948.1">
    <property type="nucleotide sequence ID" value="NZ_UXAW01000070.1"/>
</dbReference>
<dbReference type="Proteomes" id="UP000277498">
    <property type="component" value="Unassembled WGS sequence"/>
</dbReference>
<keyword evidence="2" id="KW-1185">Reference proteome</keyword>
<protein>
    <submittedName>
        <fullName evidence="1">Uncharacterized protein</fullName>
    </submittedName>
</protein>
<proteinExistence type="predicted"/>
<dbReference type="EMBL" id="UXAW01000070">
    <property type="protein sequence ID" value="VDC28630.1"/>
    <property type="molecule type" value="Genomic_DNA"/>
</dbReference>